<dbReference type="AlphaFoldDB" id="A0A413SZE8"/>
<name>A0A413SZE8_9BACT</name>
<dbReference type="InterPro" id="IPR037185">
    <property type="entry name" value="EmrE-like"/>
</dbReference>
<proteinExistence type="predicted"/>
<dbReference type="Gene3D" id="1.10.3730.20">
    <property type="match status" value="1"/>
</dbReference>
<dbReference type="SUPFAM" id="SSF103481">
    <property type="entry name" value="Multidrug resistance efflux transporter EmrE"/>
    <property type="match status" value="1"/>
</dbReference>
<keyword evidence="1" id="KW-0812">Transmembrane</keyword>
<organism evidence="3 4">
    <name type="scientific">Phocaeicola coprophilus</name>
    <dbReference type="NCBI Taxonomy" id="387090"/>
    <lineage>
        <taxon>Bacteria</taxon>
        <taxon>Pseudomonadati</taxon>
        <taxon>Bacteroidota</taxon>
        <taxon>Bacteroidia</taxon>
        <taxon>Bacteroidales</taxon>
        <taxon>Bacteroidaceae</taxon>
        <taxon>Phocaeicola</taxon>
    </lineage>
</organism>
<accession>A0A413SZE8</accession>
<dbReference type="InterPro" id="IPR000620">
    <property type="entry name" value="EamA_dom"/>
</dbReference>
<gene>
    <name evidence="3" type="ORF">DW921_08850</name>
</gene>
<sequence>MENKWIYLIIIIMTYLGAQASVFLKKASSHGNLKECICSRYLYLGGSLYIICALLNIWVLKYLDYSKMLPLTSITYIWTLILAFVIFKEKISIKKLVGIIAISIGAYLVAY</sequence>
<feature type="transmembrane region" description="Helical" evidence="1">
    <location>
        <begin position="41"/>
        <end position="62"/>
    </location>
</feature>
<comment type="caution">
    <text evidence="3">The sequence shown here is derived from an EMBL/GenBank/DDBJ whole genome shotgun (WGS) entry which is preliminary data.</text>
</comment>
<protein>
    <submittedName>
        <fullName evidence="3">Multidrug transporter</fullName>
    </submittedName>
</protein>
<keyword evidence="1" id="KW-1133">Transmembrane helix</keyword>
<keyword evidence="1" id="KW-0472">Membrane</keyword>
<dbReference type="Pfam" id="PF00892">
    <property type="entry name" value="EamA"/>
    <property type="match status" value="1"/>
</dbReference>
<dbReference type="Proteomes" id="UP000283855">
    <property type="component" value="Unassembled WGS sequence"/>
</dbReference>
<feature type="transmembrane region" description="Helical" evidence="1">
    <location>
        <begin position="68"/>
        <end position="86"/>
    </location>
</feature>
<dbReference type="GO" id="GO:0016020">
    <property type="term" value="C:membrane"/>
    <property type="evidence" value="ECO:0007669"/>
    <property type="project" value="InterPro"/>
</dbReference>
<evidence type="ECO:0000313" key="4">
    <source>
        <dbReference type="Proteomes" id="UP000283855"/>
    </source>
</evidence>
<feature type="domain" description="EamA" evidence="2">
    <location>
        <begin position="25"/>
        <end position="110"/>
    </location>
</feature>
<evidence type="ECO:0000313" key="3">
    <source>
        <dbReference type="EMBL" id="RHA75412.1"/>
    </source>
</evidence>
<feature type="transmembrane region" description="Helical" evidence="1">
    <location>
        <begin position="93"/>
        <end position="110"/>
    </location>
</feature>
<reference evidence="3 4" key="1">
    <citation type="submission" date="2018-08" db="EMBL/GenBank/DDBJ databases">
        <title>A genome reference for cultivated species of the human gut microbiota.</title>
        <authorList>
            <person name="Zou Y."/>
            <person name="Xue W."/>
            <person name="Luo G."/>
        </authorList>
    </citation>
    <scope>NUCLEOTIDE SEQUENCE [LARGE SCALE GENOMIC DNA]</scope>
    <source>
        <strain evidence="3 4">AM42-38</strain>
    </source>
</reference>
<dbReference type="EMBL" id="QSFT01000016">
    <property type="protein sequence ID" value="RHA75412.1"/>
    <property type="molecule type" value="Genomic_DNA"/>
</dbReference>
<feature type="transmembrane region" description="Helical" evidence="1">
    <location>
        <begin position="6"/>
        <end position="25"/>
    </location>
</feature>
<evidence type="ECO:0000256" key="1">
    <source>
        <dbReference type="SAM" id="Phobius"/>
    </source>
</evidence>
<evidence type="ECO:0000259" key="2">
    <source>
        <dbReference type="Pfam" id="PF00892"/>
    </source>
</evidence>